<feature type="compositionally biased region" description="Polar residues" evidence="1">
    <location>
        <begin position="22"/>
        <end position="44"/>
    </location>
</feature>
<sequence>STTNQGEEHEHQKIRTGDLRNRTFSSTLLENSGDSTETLMIQRV</sequence>
<accession>A0A9N9HPY9</accession>
<evidence type="ECO:0000313" key="2">
    <source>
        <dbReference type="EMBL" id="CAG8700237.1"/>
    </source>
</evidence>
<feature type="non-terminal residue" evidence="2">
    <location>
        <position position="1"/>
    </location>
</feature>
<comment type="caution">
    <text evidence="2">The sequence shown here is derived from an EMBL/GenBank/DDBJ whole genome shotgun (WGS) entry which is preliminary data.</text>
</comment>
<feature type="compositionally biased region" description="Basic and acidic residues" evidence="1">
    <location>
        <begin position="1"/>
        <end position="21"/>
    </location>
</feature>
<gene>
    <name evidence="2" type="ORF">AMORRO_LOCUS12085</name>
</gene>
<dbReference type="EMBL" id="CAJVPV010016894">
    <property type="protein sequence ID" value="CAG8700237.1"/>
    <property type="molecule type" value="Genomic_DNA"/>
</dbReference>
<organism evidence="2 3">
    <name type="scientific">Acaulospora morrowiae</name>
    <dbReference type="NCBI Taxonomy" id="94023"/>
    <lineage>
        <taxon>Eukaryota</taxon>
        <taxon>Fungi</taxon>
        <taxon>Fungi incertae sedis</taxon>
        <taxon>Mucoromycota</taxon>
        <taxon>Glomeromycotina</taxon>
        <taxon>Glomeromycetes</taxon>
        <taxon>Diversisporales</taxon>
        <taxon>Acaulosporaceae</taxon>
        <taxon>Acaulospora</taxon>
    </lineage>
</organism>
<name>A0A9N9HPY9_9GLOM</name>
<keyword evidence="3" id="KW-1185">Reference proteome</keyword>
<protein>
    <submittedName>
        <fullName evidence="2">15116_t:CDS:1</fullName>
    </submittedName>
</protein>
<evidence type="ECO:0000256" key="1">
    <source>
        <dbReference type="SAM" id="MobiDB-lite"/>
    </source>
</evidence>
<dbReference type="AlphaFoldDB" id="A0A9N9HPY9"/>
<evidence type="ECO:0000313" key="3">
    <source>
        <dbReference type="Proteomes" id="UP000789342"/>
    </source>
</evidence>
<proteinExistence type="predicted"/>
<reference evidence="2" key="1">
    <citation type="submission" date="2021-06" db="EMBL/GenBank/DDBJ databases">
        <authorList>
            <person name="Kallberg Y."/>
            <person name="Tangrot J."/>
            <person name="Rosling A."/>
        </authorList>
    </citation>
    <scope>NUCLEOTIDE SEQUENCE</scope>
    <source>
        <strain evidence="2">CL551</strain>
    </source>
</reference>
<dbReference type="Proteomes" id="UP000789342">
    <property type="component" value="Unassembled WGS sequence"/>
</dbReference>
<feature type="region of interest" description="Disordered" evidence="1">
    <location>
        <begin position="1"/>
        <end position="44"/>
    </location>
</feature>